<dbReference type="EMBL" id="VJMH01006966">
    <property type="protein sequence ID" value="KAF0686935.1"/>
    <property type="molecule type" value="Genomic_DNA"/>
</dbReference>
<evidence type="ECO:0000256" key="1">
    <source>
        <dbReference type="SAM" id="MobiDB-lite"/>
    </source>
</evidence>
<reference evidence="2" key="2">
    <citation type="submission" date="2019-06" db="EMBL/GenBank/DDBJ databases">
        <title>Genomics analysis of Aphanomyces spp. identifies a new class of oomycete effector associated with host adaptation.</title>
        <authorList>
            <person name="Gaulin E."/>
        </authorList>
    </citation>
    <scope>NUCLEOTIDE SEQUENCE</scope>
    <source>
        <strain evidence="2">CBS 578.67</strain>
    </source>
</reference>
<proteinExistence type="predicted"/>
<keyword evidence="4" id="KW-1185">Reference proteome</keyword>
<name>A0A485LH64_9STRA</name>
<reference evidence="3 4" key="1">
    <citation type="submission" date="2019-03" db="EMBL/GenBank/DDBJ databases">
        <authorList>
            <person name="Gaulin E."/>
            <person name="Dumas B."/>
        </authorList>
    </citation>
    <scope>NUCLEOTIDE SEQUENCE [LARGE SCALE GENOMIC DNA]</scope>
    <source>
        <strain evidence="3">CBS 568.67</strain>
    </source>
</reference>
<dbReference type="AlphaFoldDB" id="A0A485LH64"/>
<accession>A0A485LH64</accession>
<gene>
    <name evidence="3" type="primary">Aste57867_21283</name>
    <name evidence="2" type="ORF">As57867_021214</name>
    <name evidence="3" type="ORF">ASTE57867_21283</name>
</gene>
<sequence length="192" mass="20686">MAVCGICMRTPPPDFAVAGIDVHCIAVSPESTFGFLFGDESPSAMYADEMEQGRPSSPAVYYYNQCPPTEATLDDVDVPAVDVLAQVHGDDDDEEDASSSDSEPPVVTHFHPMPTHATVHQDGYKHEQSLGRTLGQRKCGQPGLGRGGDRRLSFGAGDGANQSDGSVCPRLPSFPLRQNNCVWLPPRRRATN</sequence>
<evidence type="ECO:0000313" key="4">
    <source>
        <dbReference type="Proteomes" id="UP000332933"/>
    </source>
</evidence>
<dbReference type="EMBL" id="CAADRA010006992">
    <property type="protein sequence ID" value="VFT97955.1"/>
    <property type="molecule type" value="Genomic_DNA"/>
</dbReference>
<protein>
    <submittedName>
        <fullName evidence="3">Aste57867_21283 protein</fullName>
    </submittedName>
</protein>
<evidence type="ECO:0000313" key="2">
    <source>
        <dbReference type="EMBL" id="KAF0686935.1"/>
    </source>
</evidence>
<dbReference type="Proteomes" id="UP000332933">
    <property type="component" value="Unassembled WGS sequence"/>
</dbReference>
<evidence type="ECO:0000313" key="3">
    <source>
        <dbReference type="EMBL" id="VFT97955.1"/>
    </source>
</evidence>
<feature type="region of interest" description="Disordered" evidence="1">
    <location>
        <begin position="137"/>
        <end position="166"/>
    </location>
</feature>
<organism evidence="3 4">
    <name type="scientific">Aphanomyces stellatus</name>
    <dbReference type="NCBI Taxonomy" id="120398"/>
    <lineage>
        <taxon>Eukaryota</taxon>
        <taxon>Sar</taxon>
        <taxon>Stramenopiles</taxon>
        <taxon>Oomycota</taxon>
        <taxon>Saprolegniomycetes</taxon>
        <taxon>Saprolegniales</taxon>
        <taxon>Verrucalvaceae</taxon>
        <taxon>Aphanomyces</taxon>
    </lineage>
</organism>